<dbReference type="Proteomes" id="UP001054889">
    <property type="component" value="Unassembled WGS sequence"/>
</dbReference>
<evidence type="ECO:0000313" key="3">
    <source>
        <dbReference type="Proteomes" id="UP001054889"/>
    </source>
</evidence>
<keyword evidence="3" id="KW-1185">Reference proteome</keyword>
<name>A0AAV5C0B3_ELECO</name>
<reference evidence="2" key="2">
    <citation type="submission" date="2021-12" db="EMBL/GenBank/DDBJ databases">
        <title>Resequencing data analysis of finger millet.</title>
        <authorList>
            <person name="Hatakeyama M."/>
            <person name="Aluri S."/>
            <person name="Balachadran M.T."/>
            <person name="Sivarajan S.R."/>
            <person name="Poveda L."/>
            <person name="Shimizu-Inatsugi R."/>
            <person name="Schlapbach R."/>
            <person name="Sreeman S.M."/>
            <person name="Shimizu K.K."/>
        </authorList>
    </citation>
    <scope>NUCLEOTIDE SEQUENCE</scope>
</reference>
<organism evidence="2 3">
    <name type="scientific">Eleusine coracana subsp. coracana</name>
    <dbReference type="NCBI Taxonomy" id="191504"/>
    <lineage>
        <taxon>Eukaryota</taxon>
        <taxon>Viridiplantae</taxon>
        <taxon>Streptophyta</taxon>
        <taxon>Embryophyta</taxon>
        <taxon>Tracheophyta</taxon>
        <taxon>Spermatophyta</taxon>
        <taxon>Magnoliopsida</taxon>
        <taxon>Liliopsida</taxon>
        <taxon>Poales</taxon>
        <taxon>Poaceae</taxon>
        <taxon>PACMAD clade</taxon>
        <taxon>Chloridoideae</taxon>
        <taxon>Cynodonteae</taxon>
        <taxon>Eleusininae</taxon>
        <taxon>Eleusine</taxon>
    </lineage>
</organism>
<accession>A0AAV5C0B3</accession>
<dbReference type="EMBL" id="BQKI01000003">
    <property type="protein sequence ID" value="GJM91652.1"/>
    <property type="molecule type" value="Genomic_DNA"/>
</dbReference>
<feature type="region of interest" description="Disordered" evidence="1">
    <location>
        <begin position="105"/>
        <end position="126"/>
    </location>
</feature>
<dbReference type="AlphaFoldDB" id="A0AAV5C0B3"/>
<reference evidence="2" key="1">
    <citation type="journal article" date="2018" name="DNA Res.">
        <title>Multiple hybrid de novo genome assembly of finger millet, an orphan allotetraploid crop.</title>
        <authorList>
            <person name="Hatakeyama M."/>
            <person name="Aluri S."/>
            <person name="Balachadran M.T."/>
            <person name="Sivarajan S.R."/>
            <person name="Patrignani A."/>
            <person name="Gruter S."/>
            <person name="Poveda L."/>
            <person name="Shimizu-Inatsugi R."/>
            <person name="Baeten J."/>
            <person name="Francoijs K.J."/>
            <person name="Nataraja K.N."/>
            <person name="Reddy Y.A.N."/>
            <person name="Phadnis S."/>
            <person name="Ravikumar R.L."/>
            <person name="Schlapbach R."/>
            <person name="Sreeman S.M."/>
            <person name="Shimizu K.K."/>
        </authorList>
    </citation>
    <scope>NUCLEOTIDE SEQUENCE</scope>
</reference>
<sequence length="155" mass="18110">MEIVYDAKVNLLEEKRTNSMDMEVNRMASEMRKDMENLFQRSGNSVDTMHIVKSKFQQFVDEIKEELPANQQSRVEEIEGFIRCSIPSEINILPPNELCSRRRVKRFRAHSDKGGSEKKEETKKKKNEIVPHLCGSCKELILHDKRYCPKNVTLP</sequence>
<evidence type="ECO:0000256" key="1">
    <source>
        <dbReference type="SAM" id="MobiDB-lite"/>
    </source>
</evidence>
<comment type="caution">
    <text evidence="2">The sequence shown here is derived from an EMBL/GenBank/DDBJ whole genome shotgun (WGS) entry which is preliminary data.</text>
</comment>
<protein>
    <submittedName>
        <fullName evidence="2">Uncharacterized protein</fullName>
    </submittedName>
</protein>
<feature type="compositionally biased region" description="Basic and acidic residues" evidence="1">
    <location>
        <begin position="109"/>
        <end position="126"/>
    </location>
</feature>
<gene>
    <name evidence="2" type="primary">ga08050</name>
    <name evidence="2" type="ORF">PR202_ga08050</name>
</gene>
<proteinExistence type="predicted"/>
<evidence type="ECO:0000313" key="2">
    <source>
        <dbReference type="EMBL" id="GJM91652.1"/>
    </source>
</evidence>